<dbReference type="EMBL" id="VFJE01000049">
    <property type="protein sequence ID" value="TPD72297.1"/>
    <property type="molecule type" value="Genomic_DNA"/>
</dbReference>
<dbReference type="Proteomes" id="UP000319175">
    <property type="component" value="Unassembled WGS sequence"/>
</dbReference>
<protein>
    <submittedName>
        <fullName evidence="1">Uncharacterized protein</fullName>
    </submittedName>
</protein>
<keyword evidence="2" id="KW-1185">Reference proteome</keyword>
<organism evidence="1 2">
    <name type="scientific">Flavobacterium microcysteis</name>
    <dbReference type="NCBI Taxonomy" id="2596891"/>
    <lineage>
        <taxon>Bacteria</taxon>
        <taxon>Pseudomonadati</taxon>
        <taxon>Bacteroidota</taxon>
        <taxon>Flavobacteriia</taxon>
        <taxon>Flavobacteriales</taxon>
        <taxon>Flavobacteriaceae</taxon>
        <taxon>Flavobacterium</taxon>
    </lineage>
</organism>
<dbReference type="AlphaFoldDB" id="A0A501QJP0"/>
<gene>
    <name evidence="1" type="ORF">FJA49_02540</name>
</gene>
<name>A0A501QJP0_9FLAO</name>
<reference evidence="1 2" key="1">
    <citation type="submission" date="2019-06" db="EMBL/GenBank/DDBJ databases">
        <title>Flavobacterium sp. MaA-Y11 from geoumgang.</title>
        <authorList>
            <person name="Jeong S."/>
        </authorList>
    </citation>
    <scope>NUCLEOTIDE SEQUENCE [LARGE SCALE GENOMIC DNA]</scope>
    <source>
        <strain evidence="1 2">MaA-Y11</strain>
    </source>
</reference>
<evidence type="ECO:0000313" key="1">
    <source>
        <dbReference type="EMBL" id="TPD72297.1"/>
    </source>
</evidence>
<accession>A0A501QJP0</accession>
<evidence type="ECO:0000313" key="2">
    <source>
        <dbReference type="Proteomes" id="UP000319175"/>
    </source>
</evidence>
<comment type="caution">
    <text evidence="1">The sequence shown here is derived from an EMBL/GenBank/DDBJ whole genome shotgun (WGS) entry which is preliminary data.</text>
</comment>
<dbReference type="OrthoDB" id="885042at2"/>
<sequence length="64" mass="7451">MLSVLLYQAEPSKKKEVYICNSPNGKRFHYKENCEGLQNCTHKIEKTTLKEARKAGKTRCGYER</sequence>
<proteinExistence type="predicted"/>